<gene>
    <name evidence="2" type="ORF">PISMIDRAFT_13273</name>
</gene>
<feature type="compositionally biased region" description="Polar residues" evidence="1">
    <location>
        <begin position="1"/>
        <end position="19"/>
    </location>
</feature>
<evidence type="ECO:0000256" key="1">
    <source>
        <dbReference type="SAM" id="MobiDB-lite"/>
    </source>
</evidence>
<evidence type="ECO:0000313" key="3">
    <source>
        <dbReference type="Proteomes" id="UP000054018"/>
    </source>
</evidence>
<feature type="region of interest" description="Disordered" evidence="1">
    <location>
        <begin position="1"/>
        <end position="27"/>
    </location>
</feature>
<reference evidence="3" key="2">
    <citation type="submission" date="2015-01" db="EMBL/GenBank/DDBJ databases">
        <title>Evolutionary Origins and Diversification of the Mycorrhizal Mutualists.</title>
        <authorList>
            <consortium name="DOE Joint Genome Institute"/>
            <consortium name="Mycorrhizal Genomics Consortium"/>
            <person name="Kohler A."/>
            <person name="Kuo A."/>
            <person name="Nagy L.G."/>
            <person name="Floudas D."/>
            <person name="Copeland A."/>
            <person name="Barry K.W."/>
            <person name="Cichocki N."/>
            <person name="Veneault-Fourrey C."/>
            <person name="LaButti K."/>
            <person name="Lindquist E.A."/>
            <person name="Lipzen A."/>
            <person name="Lundell T."/>
            <person name="Morin E."/>
            <person name="Murat C."/>
            <person name="Riley R."/>
            <person name="Ohm R."/>
            <person name="Sun H."/>
            <person name="Tunlid A."/>
            <person name="Henrissat B."/>
            <person name="Grigoriev I.V."/>
            <person name="Hibbett D.S."/>
            <person name="Martin F."/>
        </authorList>
    </citation>
    <scope>NUCLEOTIDE SEQUENCE [LARGE SCALE GENOMIC DNA]</scope>
    <source>
        <strain evidence="3">441</strain>
    </source>
</reference>
<dbReference type="AlphaFoldDB" id="A0A0C9ZJ92"/>
<dbReference type="HOGENOM" id="CLU_129994_0_0_1"/>
<reference evidence="2 3" key="1">
    <citation type="submission" date="2014-04" db="EMBL/GenBank/DDBJ databases">
        <authorList>
            <consortium name="DOE Joint Genome Institute"/>
            <person name="Kuo A."/>
            <person name="Kohler A."/>
            <person name="Costa M.D."/>
            <person name="Nagy L.G."/>
            <person name="Floudas D."/>
            <person name="Copeland A."/>
            <person name="Barry K.W."/>
            <person name="Cichocki N."/>
            <person name="Veneault-Fourrey C."/>
            <person name="LaButti K."/>
            <person name="Lindquist E.A."/>
            <person name="Lipzen A."/>
            <person name="Lundell T."/>
            <person name="Morin E."/>
            <person name="Murat C."/>
            <person name="Sun H."/>
            <person name="Tunlid A."/>
            <person name="Henrissat B."/>
            <person name="Grigoriev I.V."/>
            <person name="Hibbett D.S."/>
            <person name="Martin F."/>
            <person name="Nordberg H.P."/>
            <person name="Cantor M.N."/>
            <person name="Hua S.X."/>
        </authorList>
    </citation>
    <scope>NUCLEOTIDE SEQUENCE [LARGE SCALE GENOMIC DNA]</scope>
    <source>
        <strain evidence="2 3">441</strain>
    </source>
</reference>
<proteinExistence type="predicted"/>
<dbReference type="OrthoDB" id="2653408at2759"/>
<protein>
    <submittedName>
        <fullName evidence="2">Uncharacterized protein</fullName>
    </submittedName>
</protein>
<sequence>MASATEQSNKESPSASAQEDPTILESAEANRASTIMLGEAPGFLSAVCKGYKSDSVLAKVMAQPSHYPQFEEEGGLLYTKNHGGEKVLCLPHTKYEGDNTIAKWIISTDGIGGQNLAGKWTSSVKHVQYVRR</sequence>
<accession>A0A0C9ZJ92</accession>
<dbReference type="Proteomes" id="UP000054018">
    <property type="component" value="Unassembled WGS sequence"/>
</dbReference>
<dbReference type="EMBL" id="KN833773">
    <property type="protein sequence ID" value="KIK20008.1"/>
    <property type="molecule type" value="Genomic_DNA"/>
</dbReference>
<name>A0A0C9ZJ92_9AGAM</name>
<organism evidence="2 3">
    <name type="scientific">Pisolithus microcarpus 441</name>
    <dbReference type="NCBI Taxonomy" id="765257"/>
    <lineage>
        <taxon>Eukaryota</taxon>
        <taxon>Fungi</taxon>
        <taxon>Dikarya</taxon>
        <taxon>Basidiomycota</taxon>
        <taxon>Agaricomycotina</taxon>
        <taxon>Agaricomycetes</taxon>
        <taxon>Agaricomycetidae</taxon>
        <taxon>Boletales</taxon>
        <taxon>Sclerodermatineae</taxon>
        <taxon>Pisolithaceae</taxon>
        <taxon>Pisolithus</taxon>
    </lineage>
</organism>
<keyword evidence="3" id="KW-1185">Reference proteome</keyword>
<evidence type="ECO:0000313" key="2">
    <source>
        <dbReference type="EMBL" id="KIK20008.1"/>
    </source>
</evidence>